<dbReference type="EMBL" id="JACCBB010000002">
    <property type="protein sequence ID" value="NYD25133.1"/>
    <property type="molecule type" value="Genomic_DNA"/>
</dbReference>
<proteinExistence type="inferred from homology"/>
<dbReference type="InterPro" id="IPR002347">
    <property type="entry name" value="SDR_fam"/>
</dbReference>
<sequence length="134" mass="14064">MAQVMAADIDAASLQRLQAEDARAATFVCDVSRRSQVEALVAAAEQQFGGLHAMLNCAGYLRAASLLEASEEMLDRIVDINLKGVFYGCQAAVPALRRSGGGAIVNWSSVNSVVAEPNTSAYSATKGAVLMITK</sequence>
<gene>
    <name evidence="3" type="ORF">BJ968_004742</name>
</gene>
<dbReference type="PANTHER" id="PTHR24321">
    <property type="entry name" value="DEHYDROGENASES, SHORT CHAIN"/>
    <property type="match status" value="1"/>
</dbReference>
<keyword evidence="2" id="KW-0560">Oxidoreductase</keyword>
<reference evidence="3 4" key="1">
    <citation type="submission" date="2020-07" db="EMBL/GenBank/DDBJ databases">
        <title>Sequencing the genomes of 1000 actinobacteria strains.</title>
        <authorList>
            <person name="Klenk H.-P."/>
        </authorList>
    </citation>
    <scope>NUCLEOTIDE SEQUENCE [LARGE SCALE GENOMIC DNA]</scope>
    <source>
        <strain evidence="3 4">DSM 7487</strain>
    </source>
</reference>
<evidence type="ECO:0000256" key="1">
    <source>
        <dbReference type="ARBA" id="ARBA00006484"/>
    </source>
</evidence>
<dbReference type="CDD" id="cd05233">
    <property type="entry name" value="SDR_c"/>
    <property type="match status" value="1"/>
</dbReference>
<dbReference type="SUPFAM" id="SSF51735">
    <property type="entry name" value="NAD(P)-binding Rossmann-fold domains"/>
    <property type="match status" value="1"/>
</dbReference>
<protein>
    <submittedName>
        <fullName evidence="3">NAD(P)-dependent dehydrogenase (Short-subunit alcohol dehydrogenase family)</fullName>
    </submittedName>
</protein>
<dbReference type="PRINTS" id="PR00080">
    <property type="entry name" value="SDRFAMILY"/>
</dbReference>
<dbReference type="PANTHER" id="PTHR24321:SF15">
    <property type="entry name" value="OXIDOREDUCTASE UCPA"/>
    <property type="match status" value="1"/>
</dbReference>
<name>A0A7Y9J3L9_9ACTN</name>
<keyword evidence="4" id="KW-1185">Reference proteome</keyword>
<organism evidence="3 4">
    <name type="scientific">Kineococcus aurantiacus</name>
    <dbReference type="NCBI Taxonomy" id="37633"/>
    <lineage>
        <taxon>Bacteria</taxon>
        <taxon>Bacillati</taxon>
        <taxon>Actinomycetota</taxon>
        <taxon>Actinomycetes</taxon>
        <taxon>Kineosporiales</taxon>
        <taxon>Kineosporiaceae</taxon>
        <taxon>Kineococcus</taxon>
    </lineage>
</organism>
<dbReference type="PRINTS" id="PR00081">
    <property type="entry name" value="GDHRDH"/>
</dbReference>
<evidence type="ECO:0000313" key="3">
    <source>
        <dbReference type="EMBL" id="NYD25133.1"/>
    </source>
</evidence>
<evidence type="ECO:0000313" key="4">
    <source>
        <dbReference type="Proteomes" id="UP000521922"/>
    </source>
</evidence>
<dbReference type="AlphaFoldDB" id="A0A7Y9J3L9"/>
<dbReference type="InterPro" id="IPR036291">
    <property type="entry name" value="NAD(P)-bd_dom_sf"/>
</dbReference>
<dbReference type="Gene3D" id="3.40.50.720">
    <property type="entry name" value="NAD(P)-binding Rossmann-like Domain"/>
    <property type="match status" value="1"/>
</dbReference>
<evidence type="ECO:0000256" key="2">
    <source>
        <dbReference type="ARBA" id="ARBA00023002"/>
    </source>
</evidence>
<comment type="caution">
    <text evidence="3">The sequence shown here is derived from an EMBL/GenBank/DDBJ whole genome shotgun (WGS) entry which is preliminary data.</text>
</comment>
<dbReference type="Proteomes" id="UP000521922">
    <property type="component" value="Unassembled WGS sequence"/>
</dbReference>
<accession>A0A7Y9J3L9</accession>
<dbReference type="Pfam" id="PF00106">
    <property type="entry name" value="adh_short"/>
    <property type="match status" value="1"/>
</dbReference>
<comment type="similarity">
    <text evidence="1">Belongs to the short-chain dehydrogenases/reductases (SDR) family.</text>
</comment>
<dbReference type="GO" id="GO:0016491">
    <property type="term" value="F:oxidoreductase activity"/>
    <property type="evidence" value="ECO:0007669"/>
    <property type="project" value="UniProtKB-KW"/>
</dbReference>